<comment type="caution">
    <text evidence="3">The sequence shown here is derived from an EMBL/GenBank/DDBJ whole genome shotgun (WGS) entry which is preliminary data.</text>
</comment>
<evidence type="ECO:0000313" key="4">
    <source>
        <dbReference type="Proteomes" id="UP000318582"/>
    </source>
</evidence>
<dbReference type="Proteomes" id="UP000318582">
    <property type="component" value="Unassembled WGS sequence"/>
</dbReference>
<organism evidence="3 4">
    <name type="scientific">Powellomyces hirtus</name>
    <dbReference type="NCBI Taxonomy" id="109895"/>
    <lineage>
        <taxon>Eukaryota</taxon>
        <taxon>Fungi</taxon>
        <taxon>Fungi incertae sedis</taxon>
        <taxon>Chytridiomycota</taxon>
        <taxon>Chytridiomycota incertae sedis</taxon>
        <taxon>Chytridiomycetes</taxon>
        <taxon>Spizellomycetales</taxon>
        <taxon>Powellomycetaceae</taxon>
        <taxon>Powellomyces</taxon>
    </lineage>
</organism>
<evidence type="ECO:0000256" key="1">
    <source>
        <dbReference type="SAM" id="MobiDB-lite"/>
    </source>
</evidence>
<dbReference type="InterPro" id="IPR011993">
    <property type="entry name" value="PH-like_dom_sf"/>
</dbReference>
<dbReference type="AlphaFoldDB" id="A0A507DW61"/>
<dbReference type="GO" id="GO:0030125">
    <property type="term" value="C:clathrin vesicle coat"/>
    <property type="evidence" value="ECO:0007669"/>
    <property type="project" value="TreeGrafter"/>
</dbReference>
<protein>
    <recommendedName>
        <fullName evidence="2">NECAP PHear domain-containing protein</fullName>
    </recommendedName>
</protein>
<dbReference type="SUPFAM" id="SSF50729">
    <property type="entry name" value="PH domain-like"/>
    <property type="match status" value="1"/>
</dbReference>
<feature type="domain" description="NECAP PHear" evidence="2">
    <location>
        <begin position="5"/>
        <end position="167"/>
    </location>
</feature>
<feature type="compositionally biased region" description="Low complexity" evidence="1">
    <location>
        <begin position="236"/>
        <end position="248"/>
    </location>
</feature>
<dbReference type="PANTHER" id="PTHR12847">
    <property type="entry name" value="ATP-BINDING CASSETTE ABC TRANSPORTER-RELATED"/>
    <property type="match status" value="1"/>
</dbReference>
<feature type="compositionally biased region" description="Low complexity" evidence="1">
    <location>
        <begin position="133"/>
        <end position="142"/>
    </location>
</feature>
<reference evidence="3 4" key="1">
    <citation type="journal article" date="2019" name="Sci. Rep.">
        <title>Comparative genomics of chytrid fungi reveal insights into the obligate biotrophic and pathogenic lifestyle of Synchytrium endobioticum.</title>
        <authorList>
            <person name="van de Vossenberg B.T.L.H."/>
            <person name="Warris S."/>
            <person name="Nguyen H.D.T."/>
            <person name="van Gent-Pelzer M.P.E."/>
            <person name="Joly D.L."/>
            <person name="van de Geest H.C."/>
            <person name="Bonants P.J.M."/>
            <person name="Smith D.S."/>
            <person name="Levesque C.A."/>
            <person name="van der Lee T.A.J."/>
        </authorList>
    </citation>
    <scope>NUCLEOTIDE SEQUENCE [LARGE SCALE GENOMIC DNA]</scope>
    <source>
        <strain evidence="3 4">CBS 809.83</strain>
    </source>
</reference>
<feature type="region of interest" description="Disordered" evidence="1">
    <location>
        <begin position="130"/>
        <end position="264"/>
    </location>
</feature>
<dbReference type="Gene3D" id="2.30.29.30">
    <property type="entry name" value="Pleckstrin-homology domain (PH domain)/Phosphotyrosine-binding domain (PTB)"/>
    <property type="match status" value="1"/>
</dbReference>
<dbReference type="PANTHER" id="PTHR12847:SF9">
    <property type="entry name" value="NECAP-LIKE PROTEIN CG9132"/>
    <property type="match status" value="1"/>
</dbReference>
<dbReference type="EMBL" id="QEAQ01000110">
    <property type="protein sequence ID" value="TPX55427.1"/>
    <property type="molecule type" value="Genomic_DNA"/>
</dbReference>
<dbReference type="STRING" id="109895.A0A507DW61"/>
<feature type="compositionally biased region" description="Low complexity" evidence="1">
    <location>
        <begin position="196"/>
        <end position="210"/>
    </location>
</feature>
<gene>
    <name evidence="3" type="ORF">PhCBS80983_g05328</name>
</gene>
<evidence type="ECO:0000259" key="2">
    <source>
        <dbReference type="Pfam" id="PF07933"/>
    </source>
</evidence>
<proteinExistence type="predicted"/>
<keyword evidence="4" id="KW-1185">Reference proteome</keyword>
<dbReference type="Pfam" id="PF07933">
    <property type="entry name" value="DUF1681"/>
    <property type="match status" value="1"/>
</dbReference>
<dbReference type="InterPro" id="IPR012466">
    <property type="entry name" value="NECAP_PHear"/>
</dbReference>
<sequence>MSDEYEAVMLVITEVNVYRIPPRQTSRGYRASDWDVTQHLWTGRLKITASSTKATIRFEDPTTGDLFAVCPYDPNGTSVEPVQDSSRYFVVRIVDQGSGQHAFVGVGFAERGWAFDFNVALQEFSTRLNRTEASVASTSSSTRKAVPEGPKIDYSLKEGQTIAINLGNSSAKTPSRPQSTSAKDSSMPFLPPPPSAAAFKQQPQQQQSASTNDWTDFGTFVGGATSSPPQPEQQKEQQQQPWPQSTPQNEASSFSSVPSNWTTF</sequence>
<accession>A0A507DW61</accession>
<dbReference type="CDD" id="cd13228">
    <property type="entry name" value="PHear_NECAP"/>
    <property type="match status" value="1"/>
</dbReference>
<dbReference type="GO" id="GO:0006897">
    <property type="term" value="P:endocytosis"/>
    <property type="evidence" value="ECO:0007669"/>
    <property type="project" value="InterPro"/>
</dbReference>
<name>A0A507DW61_9FUNG</name>
<evidence type="ECO:0000313" key="3">
    <source>
        <dbReference type="EMBL" id="TPX55427.1"/>
    </source>
</evidence>
<feature type="compositionally biased region" description="Polar residues" evidence="1">
    <location>
        <begin position="249"/>
        <end position="264"/>
    </location>
</feature>
<feature type="compositionally biased region" description="Polar residues" evidence="1">
    <location>
        <begin position="162"/>
        <end position="184"/>
    </location>
</feature>